<sequence>NIFVLKILLTFMPHMFIKIYIFDCFKYLIL</sequence>
<feature type="non-terminal residue" evidence="2">
    <location>
        <position position="1"/>
    </location>
</feature>
<proteinExistence type="predicted"/>
<dbReference type="EMBL" id="AABL01001108">
    <property type="protein sequence ID" value="EAA15532.1"/>
    <property type="molecule type" value="Genomic_DNA"/>
</dbReference>
<dbReference type="PaxDb" id="73239-Q7RI65"/>
<dbReference type="Proteomes" id="UP000008553">
    <property type="component" value="Unassembled WGS sequence"/>
</dbReference>
<name>Q7RI65_PLAYO</name>
<keyword evidence="1" id="KW-0812">Transmembrane</keyword>
<evidence type="ECO:0000313" key="2">
    <source>
        <dbReference type="EMBL" id="EAA15532.1"/>
    </source>
</evidence>
<protein>
    <submittedName>
        <fullName evidence="2">Uncharacterized protein</fullName>
    </submittedName>
</protein>
<reference evidence="2 3" key="1">
    <citation type="journal article" date="2002" name="Nature">
        <title>Genome sequence and comparative analysis of the model rodent malaria parasite Plasmodium yoelii yoelii.</title>
        <authorList>
            <person name="Carlton J.M."/>
            <person name="Angiuoli S.V."/>
            <person name="Suh B.B."/>
            <person name="Kooij T.W."/>
            <person name="Pertea M."/>
            <person name="Silva J.C."/>
            <person name="Ermolaeva M.D."/>
            <person name="Allen J.E."/>
            <person name="Selengut J.D."/>
            <person name="Koo H.L."/>
            <person name="Peterson J.D."/>
            <person name="Pop M."/>
            <person name="Kosack D.S."/>
            <person name="Shumway M.F."/>
            <person name="Bidwell S.L."/>
            <person name="Shallom S.J."/>
            <person name="van Aken S.E."/>
            <person name="Riedmuller S.B."/>
            <person name="Feldblyum T.V."/>
            <person name="Cho J.K."/>
            <person name="Quackenbush J."/>
            <person name="Sedegah M."/>
            <person name="Shoaibi A."/>
            <person name="Cummings L.M."/>
            <person name="Florens L."/>
            <person name="Yates J.R."/>
            <person name="Raine J.D."/>
            <person name="Sinden R.E."/>
            <person name="Harris M.A."/>
            <person name="Cunningham D.A."/>
            <person name="Preiser P.R."/>
            <person name="Bergman L.W."/>
            <person name="Vaidya A.B."/>
            <person name="van Lin L.H."/>
            <person name="Janse C.J."/>
            <person name="Waters A.P."/>
            <person name="Smith H.O."/>
            <person name="White O.R."/>
            <person name="Salzberg S.L."/>
            <person name="Venter J.C."/>
            <person name="Fraser C.M."/>
            <person name="Hoffman S.L."/>
            <person name="Gardner M.J."/>
            <person name="Carucci D.J."/>
        </authorList>
    </citation>
    <scope>NUCLEOTIDE SEQUENCE [LARGE SCALE GENOMIC DNA]</scope>
    <source>
        <strain evidence="2 3">17XNL</strain>
    </source>
</reference>
<dbReference type="InParanoid" id="Q7RI65"/>
<keyword evidence="3" id="KW-1185">Reference proteome</keyword>
<evidence type="ECO:0000313" key="3">
    <source>
        <dbReference type="Proteomes" id="UP000008553"/>
    </source>
</evidence>
<feature type="transmembrane region" description="Helical" evidence="1">
    <location>
        <begin position="7"/>
        <end position="29"/>
    </location>
</feature>
<keyword evidence="1" id="KW-0472">Membrane</keyword>
<gene>
    <name evidence="2" type="ORF">PY03765</name>
</gene>
<dbReference type="AlphaFoldDB" id="Q7RI65"/>
<evidence type="ECO:0000256" key="1">
    <source>
        <dbReference type="SAM" id="Phobius"/>
    </source>
</evidence>
<comment type="caution">
    <text evidence="2">The sequence shown here is derived from an EMBL/GenBank/DDBJ whole genome shotgun (WGS) entry which is preliminary data.</text>
</comment>
<keyword evidence="1" id="KW-1133">Transmembrane helix</keyword>
<accession>Q7RI65</accession>
<organism evidence="2 3">
    <name type="scientific">Plasmodium yoelii yoelii</name>
    <dbReference type="NCBI Taxonomy" id="73239"/>
    <lineage>
        <taxon>Eukaryota</taxon>
        <taxon>Sar</taxon>
        <taxon>Alveolata</taxon>
        <taxon>Apicomplexa</taxon>
        <taxon>Aconoidasida</taxon>
        <taxon>Haemosporida</taxon>
        <taxon>Plasmodiidae</taxon>
        <taxon>Plasmodium</taxon>
        <taxon>Plasmodium (Vinckeia)</taxon>
    </lineage>
</organism>